<comment type="caution">
    <text evidence="4">The sequence shown here is derived from an EMBL/GenBank/DDBJ whole genome shotgun (WGS) entry which is preliminary data.</text>
</comment>
<feature type="region of interest" description="Disordered" evidence="3">
    <location>
        <begin position="657"/>
        <end position="727"/>
    </location>
</feature>
<feature type="compositionally biased region" description="Basic and acidic residues" evidence="3">
    <location>
        <begin position="697"/>
        <end position="712"/>
    </location>
</feature>
<feature type="compositionally biased region" description="Basic and acidic residues" evidence="3">
    <location>
        <begin position="161"/>
        <end position="180"/>
    </location>
</feature>
<dbReference type="EMBL" id="BRYA01001080">
    <property type="protein sequence ID" value="GMI38538.1"/>
    <property type="molecule type" value="Genomic_DNA"/>
</dbReference>
<keyword evidence="1" id="KW-0853">WD repeat</keyword>
<accession>A0A9W7G7I5</accession>
<organism evidence="4 5">
    <name type="scientific">Triparma columacea</name>
    <dbReference type="NCBI Taxonomy" id="722753"/>
    <lineage>
        <taxon>Eukaryota</taxon>
        <taxon>Sar</taxon>
        <taxon>Stramenopiles</taxon>
        <taxon>Ochrophyta</taxon>
        <taxon>Bolidophyceae</taxon>
        <taxon>Parmales</taxon>
        <taxon>Triparmaceae</taxon>
        <taxon>Triparma</taxon>
    </lineage>
</organism>
<feature type="non-terminal residue" evidence="4">
    <location>
        <position position="727"/>
    </location>
</feature>
<dbReference type="InterPro" id="IPR036322">
    <property type="entry name" value="WD40_repeat_dom_sf"/>
</dbReference>
<sequence>MPLEPLSITSFSSVPISLRSGSTIQYSCLNPDGDTCYHLSTGGYLSSMWAKSGTLKTSFGESGFVDTKSKYATCMQTWSDKYGTGSILTGGGYDLMGSPGVDQPLQQGVVKQWDLVSGKNIATYIGGTGLVRCLGIPGVSMETTATTVPIKEEEEEEEGKEDGKEGEGKEEAKSESKTQDDDPYADDPTFNVVNEEEEEAKKRAALKRKKAKKHRINSHRLTAFVSGGDDVSLRLWDCTRTSLVAELSSDNLGAMKNIATCVGRPAVVLSGHRAGEGRKMGAVAVWDINGRVEMGRLEDVHEQEVAAMAVSECGNKLFTAGGADDPTIKEWDLRMMKKVKNVGYHTDRVLSLAVLTKPNQSYVFSAGKDSTVGISMVSKAGVVKSKLVAEITDFQGLNNAISLVPMKLGDVSFAGGQKRKSKPDIYTVSGDKNLRLYDLSDVINLSSPDAVDAHKGIEKNVKNMKLSAEDNYHAKQTEFWDSFPSSEDVHGSSASTVGSNMTGKKKAVKIVDNVKRDRYGNEVGSIEYWVAKGNEPKRPKVGDIVVLAGDNEEMETPGAEITEKQKAVLSAMAIEKAEKLPSEAKQMALKFKRGDLGIVLSDDNSGVPFEILGALTGEKAWYEEDWIEIANLETIKKAKKENDISVANLKAGDVVKKKGGGHGFDTKQAEESDEEDESAMDYYREMMGRGGMGGGSGREERKEEVKVKKVKSDVGGGRGGGMGGGKK</sequence>
<dbReference type="InterPro" id="IPR015943">
    <property type="entry name" value="WD40/YVTN_repeat-like_dom_sf"/>
</dbReference>
<dbReference type="Proteomes" id="UP001165065">
    <property type="component" value="Unassembled WGS sequence"/>
</dbReference>
<gene>
    <name evidence="4" type="ORF">TrCOL_g6172</name>
</gene>
<evidence type="ECO:0000256" key="3">
    <source>
        <dbReference type="SAM" id="MobiDB-lite"/>
    </source>
</evidence>
<evidence type="ECO:0000313" key="5">
    <source>
        <dbReference type="Proteomes" id="UP001165065"/>
    </source>
</evidence>
<protein>
    <submittedName>
        <fullName evidence="4">Uncharacterized protein</fullName>
    </submittedName>
</protein>
<evidence type="ECO:0000256" key="1">
    <source>
        <dbReference type="ARBA" id="ARBA00022574"/>
    </source>
</evidence>
<feature type="region of interest" description="Disordered" evidence="3">
    <location>
        <begin position="144"/>
        <end position="211"/>
    </location>
</feature>
<keyword evidence="5" id="KW-1185">Reference proteome</keyword>
<feature type="compositionally biased region" description="Gly residues" evidence="3">
    <location>
        <begin position="714"/>
        <end position="727"/>
    </location>
</feature>
<evidence type="ECO:0000313" key="4">
    <source>
        <dbReference type="EMBL" id="GMI38538.1"/>
    </source>
</evidence>
<proteinExistence type="predicted"/>
<dbReference type="PANTHER" id="PTHR44019">
    <property type="entry name" value="WD REPEAT-CONTAINING PROTEIN 55"/>
    <property type="match status" value="1"/>
</dbReference>
<dbReference type="InterPro" id="IPR050505">
    <property type="entry name" value="WDR55/POC1"/>
</dbReference>
<dbReference type="SUPFAM" id="SSF50978">
    <property type="entry name" value="WD40 repeat-like"/>
    <property type="match status" value="1"/>
</dbReference>
<reference evidence="5" key="1">
    <citation type="journal article" date="2023" name="Commun. Biol.">
        <title>Genome analysis of Parmales, the sister group of diatoms, reveals the evolutionary specialization of diatoms from phago-mixotrophs to photoautotrophs.</title>
        <authorList>
            <person name="Ban H."/>
            <person name="Sato S."/>
            <person name="Yoshikawa S."/>
            <person name="Yamada K."/>
            <person name="Nakamura Y."/>
            <person name="Ichinomiya M."/>
            <person name="Sato N."/>
            <person name="Blanc-Mathieu R."/>
            <person name="Endo H."/>
            <person name="Kuwata A."/>
            <person name="Ogata H."/>
        </authorList>
    </citation>
    <scope>NUCLEOTIDE SEQUENCE [LARGE SCALE GENOMIC DNA]</scope>
</reference>
<dbReference type="OrthoDB" id="674604at2759"/>
<dbReference type="AlphaFoldDB" id="A0A9W7G7I5"/>
<dbReference type="PANTHER" id="PTHR44019:SF8">
    <property type="entry name" value="POC1 CENTRIOLAR PROTEIN HOMOLOG"/>
    <property type="match status" value="1"/>
</dbReference>
<dbReference type="Gene3D" id="2.130.10.10">
    <property type="entry name" value="YVTN repeat-like/Quinoprotein amine dehydrogenase"/>
    <property type="match status" value="1"/>
</dbReference>
<keyword evidence="2" id="KW-0677">Repeat</keyword>
<name>A0A9W7G7I5_9STRA</name>
<evidence type="ECO:0000256" key="2">
    <source>
        <dbReference type="ARBA" id="ARBA00022737"/>
    </source>
</evidence>